<dbReference type="EMBL" id="JABEBT010000103">
    <property type="protein sequence ID" value="KAF7632409.1"/>
    <property type="molecule type" value="Genomic_DNA"/>
</dbReference>
<dbReference type="Gene3D" id="1.25.10.10">
    <property type="entry name" value="Leucine-rich Repeat Variant"/>
    <property type="match status" value="1"/>
</dbReference>
<keyword evidence="3" id="KW-1185">Reference proteome</keyword>
<reference evidence="2" key="1">
    <citation type="journal article" date="2020" name="Ecol. Evol.">
        <title>Genome structure and content of the rice root-knot nematode (Meloidogyne graminicola).</title>
        <authorList>
            <person name="Phan N.T."/>
            <person name="Danchin E.G.J."/>
            <person name="Klopp C."/>
            <person name="Perfus-Barbeoch L."/>
            <person name="Kozlowski D.K."/>
            <person name="Koutsovoulos G.D."/>
            <person name="Lopez-Roques C."/>
            <person name="Bouchez O."/>
            <person name="Zahm M."/>
            <person name="Besnard G."/>
            <person name="Bellafiore S."/>
        </authorList>
    </citation>
    <scope>NUCLEOTIDE SEQUENCE</scope>
    <source>
        <strain evidence="2">VN-18</strain>
    </source>
</reference>
<accession>A0A8S9ZGN5</accession>
<keyword evidence="1" id="KW-0812">Transmembrane</keyword>
<evidence type="ECO:0000313" key="2">
    <source>
        <dbReference type="EMBL" id="KAF7632409.1"/>
    </source>
</evidence>
<dbReference type="OrthoDB" id="5893320at2759"/>
<proteinExistence type="predicted"/>
<evidence type="ECO:0000313" key="3">
    <source>
        <dbReference type="Proteomes" id="UP000605970"/>
    </source>
</evidence>
<feature type="transmembrane region" description="Helical" evidence="1">
    <location>
        <begin position="7"/>
        <end position="31"/>
    </location>
</feature>
<comment type="caution">
    <text evidence="2">The sequence shown here is derived from an EMBL/GenBank/DDBJ whole genome shotgun (WGS) entry which is preliminary data.</text>
</comment>
<name>A0A8S9ZGN5_9BILA</name>
<dbReference type="Proteomes" id="UP000605970">
    <property type="component" value="Unassembled WGS sequence"/>
</dbReference>
<keyword evidence="1" id="KW-1133">Transmembrane helix</keyword>
<sequence>MLMLCKWLILFFLLINKINYNLLIIIIISLFNNNQTFDSHSSLNGQGINGIIIPLNNQTTTTTTPINSSNSTTLEMQRIQQWFRHNNTSPYTSPLPSNAPSIGDISGISSLFTENSTLTLNSHLSSSSKIIKNDTNPKDAISLLISIYEGSSPDLIAHSKNTLKLYFEAINKHRIPTMNDDSKDFRDIISVLLNKLCTSKENKMINALLDNLASISSSSHYFTVVKEQPIQTLRIFINLINQNALNLQQQYSINNNNNYLTSFSSSTTQRITHLLRIFYNTLYEVSDKNEARNEQMINSLLLFMRIPSSSIRFFSIGILRVLIHSNEQLKRFVLDQRGLDLILELIRQHNHHRFIRQALRTLTTLIDTEQQIFAERFVNLEGIDLIVSKMDINGIQPSIDDLFPALLILKLVSDIPKLSYLDLNRAVRLALFGTLPPSIPQTTTKSGNCDGRITGNAVDTYWGNIVNALGFLRNVCALNEKARNYLITFDEGMPISYLVELGTQCFDLLFCSSSSPSSSSSSPSTITTTTTTNICSSFTPSNAEQLCSINAEVNKSHVEIGNRRRQMLVTILGDCLCLLALLNKECIGNNKSKTIGREQIFASKKLAEDERAILLYQLILRLDRTEFQKSVLISLRRIINCKVPLPIESRGIRLAETLLKYLFTHNNSVNLTKIAVEVLIGLVCEQSRLHLTVITPLLSNDNYQPFKLLDVFSNYSDLYLSILKLTKELCQRESTLKALWFQNDNNLSTTSNNREIVYICSKIYDLLQIDIGEDSSESAFYDIFTQGMELDQNGISLKFCRLIFSSPFGSYSNHFYSITVVIKIQCISLYNDFSN</sequence>
<dbReference type="AlphaFoldDB" id="A0A8S9ZGN5"/>
<keyword evidence="1" id="KW-0472">Membrane</keyword>
<dbReference type="InterPro" id="IPR016024">
    <property type="entry name" value="ARM-type_fold"/>
</dbReference>
<evidence type="ECO:0000256" key="1">
    <source>
        <dbReference type="SAM" id="Phobius"/>
    </source>
</evidence>
<protein>
    <submittedName>
        <fullName evidence="2">Uncharacterized protein</fullName>
    </submittedName>
</protein>
<organism evidence="2 3">
    <name type="scientific">Meloidogyne graminicola</name>
    <dbReference type="NCBI Taxonomy" id="189291"/>
    <lineage>
        <taxon>Eukaryota</taxon>
        <taxon>Metazoa</taxon>
        <taxon>Ecdysozoa</taxon>
        <taxon>Nematoda</taxon>
        <taxon>Chromadorea</taxon>
        <taxon>Rhabditida</taxon>
        <taxon>Tylenchina</taxon>
        <taxon>Tylenchomorpha</taxon>
        <taxon>Tylenchoidea</taxon>
        <taxon>Meloidogynidae</taxon>
        <taxon>Meloidogyninae</taxon>
        <taxon>Meloidogyne</taxon>
    </lineage>
</organism>
<dbReference type="SUPFAM" id="SSF48371">
    <property type="entry name" value="ARM repeat"/>
    <property type="match status" value="2"/>
</dbReference>
<gene>
    <name evidence="2" type="ORF">Mgra_00008189</name>
</gene>
<dbReference type="InterPro" id="IPR011989">
    <property type="entry name" value="ARM-like"/>
</dbReference>